<keyword evidence="4" id="KW-0805">Transcription regulation</keyword>
<feature type="compositionally biased region" description="Low complexity" evidence="8">
    <location>
        <begin position="24"/>
        <end position="40"/>
    </location>
</feature>
<evidence type="ECO:0000256" key="3">
    <source>
        <dbReference type="ARBA" id="ARBA00022853"/>
    </source>
</evidence>
<dbReference type="GO" id="GO:0000123">
    <property type="term" value="C:histone acetyltransferase complex"/>
    <property type="evidence" value="ECO:0007669"/>
    <property type="project" value="InterPro"/>
</dbReference>
<evidence type="ECO:0000256" key="5">
    <source>
        <dbReference type="ARBA" id="ARBA00023054"/>
    </source>
</evidence>
<keyword evidence="3" id="KW-0156">Chromatin regulator</keyword>
<feature type="region of interest" description="Disordered" evidence="8">
    <location>
        <begin position="1"/>
        <end position="62"/>
    </location>
</feature>
<accession>A0A9D4TJK5</accession>
<gene>
    <name evidence="9" type="ORF">D9Q98_007179</name>
</gene>
<dbReference type="Proteomes" id="UP001055712">
    <property type="component" value="Unassembled WGS sequence"/>
</dbReference>
<keyword evidence="10" id="KW-1185">Reference proteome</keyword>
<comment type="similarity">
    <text evidence="2">Belongs to the EAF6 family.</text>
</comment>
<reference evidence="9" key="2">
    <citation type="submission" date="2020-11" db="EMBL/GenBank/DDBJ databases">
        <authorList>
            <person name="Cecchin M."/>
            <person name="Marcolungo L."/>
            <person name="Rossato M."/>
            <person name="Girolomoni L."/>
            <person name="Cosentino E."/>
            <person name="Cuine S."/>
            <person name="Li-Beisson Y."/>
            <person name="Delledonne M."/>
            <person name="Ballottari M."/>
        </authorList>
    </citation>
    <scope>NUCLEOTIDE SEQUENCE</scope>
    <source>
        <strain evidence="9">211/11P</strain>
        <tissue evidence="9">Whole cell</tissue>
    </source>
</reference>
<dbReference type="EMBL" id="SIDB01000010">
    <property type="protein sequence ID" value="KAI3427245.1"/>
    <property type="molecule type" value="Genomic_DNA"/>
</dbReference>
<dbReference type="GO" id="GO:0005634">
    <property type="term" value="C:nucleus"/>
    <property type="evidence" value="ECO:0007669"/>
    <property type="project" value="UniProtKB-SubCell"/>
</dbReference>
<dbReference type="InterPro" id="IPR015418">
    <property type="entry name" value="Eaf6"/>
</dbReference>
<feature type="compositionally biased region" description="Basic residues" evidence="8">
    <location>
        <begin position="1"/>
        <end position="11"/>
    </location>
</feature>
<sequence>MTRPKAQKNRSRATTAADGGGSAPAGHQQHAAAQQQQYGAGRRRPDGVAQPSAGAAAAAAELPEVDELERKRMQVAEELRLVEKQIFDLETNYFQISSAMGNAVRGYEGFLGGSKKSAAAPVQPEERLFSWSSLTGQLGGAHAE</sequence>
<evidence type="ECO:0000256" key="6">
    <source>
        <dbReference type="ARBA" id="ARBA00023163"/>
    </source>
</evidence>
<proteinExistence type="inferred from homology"/>
<keyword evidence="6" id="KW-0804">Transcription</keyword>
<dbReference type="OrthoDB" id="440324at2759"/>
<evidence type="ECO:0008006" key="11">
    <source>
        <dbReference type="Google" id="ProtNLM"/>
    </source>
</evidence>
<comment type="caution">
    <text evidence="9">The sequence shown here is derived from an EMBL/GenBank/DDBJ whole genome shotgun (WGS) entry which is preliminary data.</text>
</comment>
<name>A0A9D4TJK5_CHLVU</name>
<evidence type="ECO:0000313" key="9">
    <source>
        <dbReference type="EMBL" id="KAI3427245.1"/>
    </source>
</evidence>
<keyword evidence="5" id="KW-0175">Coiled coil</keyword>
<organism evidence="9 10">
    <name type="scientific">Chlorella vulgaris</name>
    <name type="common">Green alga</name>
    <dbReference type="NCBI Taxonomy" id="3077"/>
    <lineage>
        <taxon>Eukaryota</taxon>
        <taxon>Viridiplantae</taxon>
        <taxon>Chlorophyta</taxon>
        <taxon>core chlorophytes</taxon>
        <taxon>Trebouxiophyceae</taxon>
        <taxon>Chlorellales</taxon>
        <taxon>Chlorellaceae</taxon>
        <taxon>Chlorella clade</taxon>
        <taxon>Chlorella</taxon>
    </lineage>
</organism>
<dbReference type="PANTHER" id="PTHR13476">
    <property type="entry name" value="CHROMATIN MODIFICATION-RELATED PROTEIN MEAF6"/>
    <property type="match status" value="1"/>
</dbReference>
<dbReference type="GO" id="GO:0006325">
    <property type="term" value="P:chromatin organization"/>
    <property type="evidence" value="ECO:0007669"/>
    <property type="project" value="UniProtKB-KW"/>
</dbReference>
<protein>
    <recommendedName>
        <fullName evidence="11">Chromatin modification-related protein EAF6</fullName>
    </recommendedName>
</protein>
<comment type="subcellular location">
    <subcellularLocation>
        <location evidence="1">Nucleus</location>
    </subcellularLocation>
</comment>
<evidence type="ECO:0000256" key="1">
    <source>
        <dbReference type="ARBA" id="ARBA00004123"/>
    </source>
</evidence>
<evidence type="ECO:0000313" key="10">
    <source>
        <dbReference type="Proteomes" id="UP001055712"/>
    </source>
</evidence>
<dbReference type="Pfam" id="PF09340">
    <property type="entry name" value="NuA4"/>
    <property type="match status" value="1"/>
</dbReference>
<evidence type="ECO:0000256" key="7">
    <source>
        <dbReference type="ARBA" id="ARBA00023242"/>
    </source>
</evidence>
<dbReference type="AlphaFoldDB" id="A0A9D4TJK5"/>
<reference evidence="9" key="1">
    <citation type="journal article" date="2019" name="Plant J.">
        <title>Chlorella vulgaris genome assembly and annotation reveals the molecular basis for metabolic acclimation to high light conditions.</title>
        <authorList>
            <person name="Cecchin M."/>
            <person name="Marcolungo L."/>
            <person name="Rossato M."/>
            <person name="Girolomoni L."/>
            <person name="Cosentino E."/>
            <person name="Cuine S."/>
            <person name="Li-Beisson Y."/>
            <person name="Delledonne M."/>
            <person name="Ballottari M."/>
        </authorList>
    </citation>
    <scope>NUCLEOTIDE SEQUENCE</scope>
    <source>
        <strain evidence="9">211/11P</strain>
    </source>
</reference>
<evidence type="ECO:0000256" key="2">
    <source>
        <dbReference type="ARBA" id="ARBA00010916"/>
    </source>
</evidence>
<evidence type="ECO:0000256" key="4">
    <source>
        <dbReference type="ARBA" id="ARBA00023015"/>
    </source>
</evidence>
<keyword evidence="7" id="KW-0539">Nucleus</keyword>
<evidence type="ECO:0000256" key="8">
    <source>
        <dbReference type="SAM" id="MobiDB-lite"/>
    </source>
</evidence>